<evidence type="ECO:0000256" key="4">
    <source>
        <dbReference type="ARBA" id="ARBA00022989"/>
    </source>
</evidence>
<protein>
    <submittedName>
        <fullName evidence="9">Cation diffusion facilitator family transporter</fullName>
    </submittedName>
</protein>
<dbReference type="Gene3D" id="1.20.1510.10">
    <property type="entry name" value="Cation efflux protein transmembrane domain"/>
    <property type="match status" value="1"/>
</dbReference>
<feature type="region of interest" description="Disordered" evidence="6">
    <location>
        <begin position="1"/>
        <end position="49"/>
    </location>
</feature>
<dbReference type="RefSeq" id="WP_079575896.1">
    <property type="nucleotide sequence ID" value="NZ_FUZQ01000006.1"/>
</dbReference>
<evidence type="ECO:0000259" key="8">
    <source>
        <dbReference type="Pfam" id="PF01545"/>
    </source>
</evidence>
<dbReference type="Proteomes" id="UP000189777">
    <property type="component" value="Unassembled WGS sequence"/>
</dbReference>
<proteinExistence type="predicted"/>
<dbReference type="OrthoDB" id="9806522at2"/>
<dbReference type="Pfam" id="PF01545">
    <property type="entry name" value="Cation_efflux"/>
    <property type="match status" value="1"/>
</dbReference>
<dbReference type="InterPro" id="IPR002524">
    <property type="entry name" value="Cation_efflux"/>
</dbReference>
<feature type="transmembrane region" description="Helical" evidence="7">
    <location>
        <begin position="216"/>
        <end position="236"/>
    </location>
</feature>
<dbReference type="PANTHER" id="PTHR13414:SF9">
    <property type="entry name" value="PROTON-COUPLED ZINC ANTIPORTER SLC30A9, MITOCHONDRIAL"/>
    <property type="match status" value="1"/>
</dbReference>
<evidence type="ECO:0000256" key="3">
    <source>
        <dbReference type="ARBA" id="ARBA00022692"/>
    </source>
</evidence>
<gene>
    <name evidence="9" type="ORF">SAMN04324258_3542</name>
</gene>
<evidence type="ECO:0000313" key="10">
    <source>
        <dbReference type="Proteomes" id="UP000189777"/>
    </source>
</evidence>
<dbReference type="STRING" id="526729.SAMN04324258_3542"/>
<feature type="transmembrane region" description="Helical" evidence="7">
    <location>
        <begin position="124"/>
        <end position="148"/>
    </location>
</feature>
<keyword evidence="5 7" id="KW-0472">Membrane</keyword>
<sequence>MAPAEPGPSREPDPTTAPDPFEAFTHPAEAEPGAPPPQPGVSPRVVQDTHGGESTVTVIIAFAANAFVAVAKSGAAVVTGSASMLAEAVHSWADTGNEIFLLVADRRSRRPADREHPLGFGREAYVWSMFAAIGLFAVGAGVSITHGIQELVHPEPASDFGVAYAVLGLALVLEGFSFLQASRQARAEAKKAEHDVLHHVLVTSDPTLRAVFAEDAAALVGLVVAFSGVLAHQLTGSPVPDAVGSIVVGVVLAVVSLVLVDRNRRFLVGEAARPETRAAVLAHLVSMPQVERVTYLRLEYVGPRSLYLVASVDLSGNEPEETVARRLDDLERTATRVPAVAGAVFTVSTPEEPSL</sequence>
<evidence type="ECO:0000256" key="6">
    <source>
        <dbReference type="SAM" id="MobiDB-lite"/>
    </source>
</evidence>
<feature type="transmembrane region" description="Helical" evidence="7">
    <location>
        <begin position="160"/>
        <end position="181"/>
    </location>
</feature>
<accession>A0A1T5LJI5</accession>
<dbReference type="AlphaFoldDB" id="A0A1T5LJI5"/>
<dbReference type="PANTHER" id="PTHR13414">
    <property type="entry name" value="HUEL-CATION TRANSPORTER"/>
    <property type="match status" value="1"/>
</dbReference>
<dbReference type="NCBIfam" id="TIGR01297">
    <property type="entry name" value="CDF"/>
    <property type="match status" value="1"/>
</dbReference>
<dbReference type="InterPro" id="IPR058533">
    <property type="entry name" value="Cation_efflux_TM"/>
</dbReference>
<dbReference type="SUPFAM" id="SSF161111">
    <property type="entry name" value="Cation efflux protein transmembrane domain-like"/>
    <property type="match status" value="1"/>
</dbReference>
<feature type="transmembrane region" description="Helical" evidence="7">
    <location>
        <begin position="242"/>
        <end position="260"/>
    </location>
</feature>
<dbReference type="InterPro" id="IPR027469">
    <property type="entry name" value="Cation_efflux_TMD_sf"/>
</dbReference>
<keyword evidence="4 7" id="KW-1133">Transmembrane helix</keyword>
<comment type="subcellular location">
    <subcellularLocation>
        <location evidence="1">Membrane</location>
        <topology evidence="1">Multi-pass membrane protein</topology>
    </subcellularLocation>
</comment>
<dbReference type="GO" id="GO:0008324">
    <property type="term" value="F:monoatomic cation transmembrane transporter activity"/>
    <property type="evidence" value="ECO:0007669"/>
    <property type="project" value="InterPro"/>
</dbReference>
<evidence type="ECO:0000256" key="2">
    <source>
        <dbReference type="ARBA" id="ARBA00022448"/>
    </source>
</evidence>
<name>A0A1T5LJI5_9MICO</name>
<dbReference type="GO" id="GO:0016020">
    <property type="term" value="C:membrane"/>
    <property type="evidence" value="ECO:0007669"/>
    <property type="project" value="UniProtKB-SubCell"/>
</dbReference>
<organism evidence="9 10">
    <name type="scientific">Krasilnikoviella flava</name>
    <dbReference type="NCBI Taxonomy" id="526729"/>
    <lineage>
        <taxon>Bacteria</taxon>
        <taxon>Bacillati</taxon>
        <taxon>Actinomycetota</taxon>
        <taxon>Actinomycetes</taxon>
        <taxon>Micrococcales</taxon>
        <taxon>Promicromonosporaceae</taxon>
        <taxon>Krasilnikoviella</taxon>
    </lineage>
</organism>
<evidence type="ECO:0000313" key="9">
    <source>
        <dbReference type="EMBL" id="SKC76137.1"/>
    </source>
</evidence>
<evidence type="ECO:0000256" key="5">
    <source>
        <dbReference type="ARBA" id="ARBA00023136"/>
    </source>
</evidence>
<evidence type="ECO:0000256" key="7">
    <source>
        <dbReference type="SAM" id="Phobius"/>
    </source>
</evidence>
<dbReference type="EMBL" id="FUZQ01000006">
    <property type="protein sequence ID" value="SKC76137.1"/>
    <property type="molecule type" value="Genomic_DNA"/>
</dbReference>
<feature type="domain" description="Cation efflux protein transmembrane" evidence="8">
    <location>
        <begin position="58"/>
        <end position="260"/>
    </location>
</feature>
<evidence type="ECO:0000256" key="1">
    <source>
        <dbReference type="ARBA" id="ARBA00004141"/>
    </source>
</evidence>
<keyword evidence="2" id="KW-0813">Transport</keyword>
<reference evidence="9 10" key="1">
    <citation type="submission" date="2017-02" db="EMBL/GenBank/DDBJ databases">
        <authorList>
            <person name="Peterson S.W."/>
        </authorList>
    </citation>
    <scope>NUCLEOTIDE SEQUENCE [LARGE SCALE GENOMIC DNA]</scope>
    <source>
        <strain evidence="9 10">DSM 21481</strain>
    </source>
</reference>
<keyword evidence="10" id="KW-1185">Reference proteome</keyword>
<dbReference type="InterPro" id="IPR040177">
    <property type="entry name" value="SLC30A9"/>
</dbReference>
<dbReference type="GO" id="GO:0006829">
    <property type="term" value="P:zinc ion transport"/>
    <property type="evidence" value="ECO:0007669"/>
    <property type="project" value="InterPro"/>
</dbReference>
<keyword evidence="3 7" id="KW-0812">Transmembrane</keyword>